<dbReference type="Pfam" id="PF20182">
    <property type="entry name" value="DUF6545"/>
    <property type="match status" value="1"/>
</dbReference>
<feature type="transmembrane region" description="Helical" evidence="1">
    <location>
        <begin position="209"/>
        <end position="231"/>
    </location>
</feature>
<feature type="transmembrane region" description="Helical" evidence="1">
    <location>
        <begin position="171"/>
        <end position="189"/>
    </location>
</feature>
<name>A0ABU8AIC4_9ACTN</name>
<evidence type="ECO:0000259" key="2">
    <source>
        <dbReference type="Pfam" id="PF20182"/>
    </source>
</evidence>
<proteinExistence type="predicted"/>
<keyword evidence="1" id="KW-1133">Transmembrane helix</keyword>
<gene>
    <name evidence="3" type="ORF">QBA35_08590</name>
</gene>
<keyword evidence="1" id="KW-0812">Transmembrane</keyword>
<dbReference type="InterPro" id="IPR046675">
    <property type="entry name" value="DUF6545"/>
</dbReference>
<reference evidence="3" key="1">
    <citation type="submission" date="2023-04" db="EMBL/GenBank/DDBJ databases">
        <title>Genomic diversity of scab-causing Streptomyces spp. in the province of Quebec, Canada.</title>
        <authorList>
            <person name="Biessy A."/>
            <person name="Cadieux M."/>
            <person name="Ciotola M."/>
            <person name="Filion M."/>
        </authorList>
    </citation>
    <scope>NUCLEOTIDE SEQUENCE</scope>
    <source>
        <strain evidence="3">B21-115</strain>
    </source>
</reference>
<protein>
    <recommendedName>
        <fullName evidence="2">DUF6545 domain-containing protein</fullName>
    </recommendedName>
</protein>
<evidence type="ECO:0000313" key="4">
    <source>
        <dbReference type="Proteomes" id="UP001310290"/>
    </source>
</evidence>
<dbReference type="Proteomes" id="UP001310290">
    <property type="component" value="Unassembled WGS sequence"/>
</dbReference>
<dbReference type="InterPro" id="IPR050039">
    <property type="entry name" value="MAB_1171c-like"/>
</dbReference>
<dbReference type="RefSeq" id="WP_334658183.1">
    <property type="nucleotide sequence ID" value="NZ_JARULZ010000001.1"/>
</dbReference>
<feature type="domain" description="DUF6545" evidence="2">
    <location>
        <begin position="271"/>
        <end position="368"/>
    </location>
</feature>
<evidence type="ECO:0000313" key="3">
    <source>
        <dbReference type="EMBL" id="MEH0633429.1"/>
    </source>
</evidence>
<feature type="transmembrane region" description="Helical" evidence="1">
    <location>
        <begin position="125"/>
        <end position="147"/>
    </location>
</feature>
<keyword evidence="4" id="KW-1185">Reference proteome</keyword>
<feature type="transmembrane region" description="Helical" evidence="1">
    <location>
        <begin position="23"/>
        <end position="40"/>
    </location>
</feature>
<evidence type="ECO:0000256" key="1">
    <source>
        <dbReference type="SAM" id="Phobius"/>
    </source>
</evidence>
<keyword evidence="1" id="KW-0472">Membrane</keyword>
<comment type="caution">
    <text evidence="3">The sequence shown here is derived from an EMBL/GenBank/DDBJ whole genome shotgun (WGS) entry which is preliminary data.</text>
</comment>
<dbReference type="EMBL" id="JARULZ010000001">
    <property type="protein sequence ID" value="MEH0633429.1"/>
    <property type="molecule type" value="Genomic_DNA"/>
</dbReference>
<accession>A0ABU8AIC4</accession>
<sequence length="459" mass="49828">MRGTAVPATTTGALSPADFFGELYISFWIPTAVLTAALVIKLPSIVKLWRDSLLRAVGGLLLLACCVFVFAVPSVIAWTNRTVGVPNVAAPWVYSLITAFCACCLLLIVAWRNGPADRSRATRRLMRWVVAVYAAVIVVLWVLFALADVPRERLRDLDTYYATTPFMREEILLYLGAHTAACVITYRLIRNWVRADGLDRWLRGGLRALGLGCALNLAFDAAKLTAVVARWTGHDLDWLSTHVAPPVAALAAICIAVGFILPHGGQYLRDRWRVRARHLRLRPLYLLTRTVDDSRVPFALRATPELRLTRRETFIRDALLGLTRHLDDDLRRRAYDAALDLGHEPGRAKALAAAVTIEDAVAARRRSPGSGTTATLTSGPLVFPGLAVGVHGLPVTGDAEGAPGRAAFPAFAVATDFTDLLQDIEAVSLVLREPDEIEAVRALAAASAAGVRGGVPVRE</sequence>
<feature type="transmembrane region" description="Helical" evidence="1">
    <location>
        <begin position="92"/>
        <end position="113"/>
    </location>
</feature>
<feature type="transmembrane region" description="Helical" evidence="1">
    <location>
        <begin position="243"/>
        <end position="261"/>
    </location>
</feature>
<organism evidence="3 4">
    <name type="scientific">Streptomyces bottropensis</name>
    <dbReference type="NCBI Taxonomy" id="42235"/>
    <lineage>
        <taxon>Bacteria</taxon>
        <taxon>Bacillati</taxon>
        <taxon>Actinomycetota</taxon>
        <taxon>Actinomycetes</taxon>
        <taxon>Kitasatosporales</taxon>
        <taxon>Streptomycetaceae</taxon>
        <taxon>Streptomyces</taxon>
    </lineage>
</organism>
<feature type="transmembrane region" description="Helical" evidence="1">
    <location>
        <begin position="52"/>
        <end position="72"/>
    </location>
</feature>
<dbReference type="NCBIfam" id="NF042915">
    <property type="entry name" value="MAB_1171c_fam"/>
    <property type="match status" value="1"/>
</dbReference>